<evidence type="ECO:0000256" key="3">
    <source>
        <dbReference type="ARBA" id="ARBA00022692"/>
    </source>
</evidence>
<keyword evidence="4" id="KW-0256">Endoplasmic reticulum</keyword>
<evidence type="ECO:0000256" key="2">
    <source>
        <dbReference type="ARBA" id="ARBA00009289"/>
    </source>
</evidence>
<protein>
    <submittedName>
        <fullName evidence="9">Signal peptidase complex subunit 3B</fullName>
    </submittedName>
</protein>
<comment type="similarity">
    <text evidence="2">Belongs to the SPCS3 family.</text>
</comment>
<evidence type="ECO:0000256" key="4">
    <source>
        <dbReference type="ARBA" id="ARBA00022824"/>
    </source>
</evidence>
<reference evidence="9 10" key="2">
    <citation type="journal article" date="2017" name="Nature">
        <title>The Apostasia genome and the evolution of orchids.</title>
        <authorList>
            <person name="Zhang G.Q."/>
            <person name="Liu K.W."/>
            <person name="Li Z."/>
            <person name="Lohaus R."/>
            <person name="Hsiao Y.Y."/>
            <person name="Niu S.C."/>
            <person name="Wang J.Y."/>
            <person name="Lin Y.C."/>
            <person name="Xu Q."/>
            <person name="Chen L.J."/>
            <person name="Yoshida K."/>
            <person name="Fujiwara S."/>
            <person name="Wang Z.W."/>
            <person name="Zhang Y.Q."/>
            <person name="Mitsuda N."/>
            <person name="Wang M."/>
            <person name="Liu G.H."/>
            <person name="Pecoraro L."/>
            <person name="Huang H.X."/>
            <person name="Xiao X.J."/>
            <person name="Lin M."/>
            <person name="Wu X.Y."/>
            <person name="Wu W.L."/>
            <person name="Chen Y.Y."/>
            <person name="Chang S.B."/>
            <person name="Sakamoto S."/>
            <person name="Ohme-Takagi M."/>
            <person name="Yagi M."/>
            <person name="Zeng S.J."/>
            <person name="Shen C.Y."/>
            <person name="Yeh C.M."/>
            <person name="Luo Y.B."/>
            <person name="Tsai W.C."/>
            <person name="Van de Peer Y."/>
            <person name="Liu Z.J."/>
        </authorList>
    </citation>
    <scope>NUCLEOTIDE SEQUENCE [LARGE SCALE GENOMIC DNA]</scope>
    <source>
        <tissue evidence="9">The whole plant</tissue>
    </source>
</reference>
<keyword evidence="3 8" id="KW-0812">Transmembrane</keyword>
<evidence type="ECO:0000256" key="7">
    <source>
        <dbReference type="ARBA" id="ARBA00023136"/>
    </source>
</evidence>
<dbReference type="Pfam" id="PF04573">
    <property type="entry name" value="SPC22"/>
    <property type="match status" value="1"/>
</dbReference>
<evidence type="ECO:0000256" key="1">
    <source>
        <dbReference type="ARBA" id="ARBA00004648"/>
    </source>
</evidence>
<accession>A0A2I0WFI1</accession>
<dbReference type="STRING" id="906689.A0A2I0WFI1"/>
<evidence type="ECO:0000313" key="10">
    <source>
        <dbReference type="Proteomes" id="UP000233837"/>
    </source>
</evidence>
<keyword evidence="7 8" id="KW-0472">Membrane</keyword>
<organism evidence="9 10">
    <name type="scientific">Dendrobium catenatum</name>
    <dbReference type="NCBI Taxonomy" id="906689"/>
    <lineage>
        <taxon>Eukaryota</taxon>
        <taxon>Viridiplantae</taxon>
        <taxon>Streptophyta</taxon>
        <taxon>Embryophyta</taxon>
        <taxon>Tracheophyta</taxon>
        <taxon>Spermatophyta</taxon>
        <taxon>Magnoliopsida</taxon>
        <taxon>Liliopsida</taxon>
        <taxon>Asparagales</taxon>
        <taxon>Orchidaceae</taxon>
        <taxon>Epidendroideae</taxon>
        <taxon>Malaxideae</taxon>
        <taxon>Dendrobiinae</taxon>
        <taxon>Dendrobium</taxon>
    </lineage>
</organism>
<evidence type="ECO:0000313" key="9">
    <source>
        <dbReference type="EMBL" id="PKU74409.1"/>
    </source>
</evidence>
<dbReference type="Proteomes" id="UP000233837">
    <property type="component" value="Unassembled WGS sequence"/>
</dbReference>
<gene>
    <name evidence="9" type="ORF">MA16_Dca003612</name>
</gene>
<proteinExistence type="inferred from homology"/>
<name>A0A2I0WFI1_9ASPA</name>
<keyword evidence="5" id="KW-0735">Signal-anchor</keyword>
<dbReference type="GO" id="GO:0005787">
    <property type="term" value="C:signal peptidase complex"/>
    <property type="evidence" value="ECO:0007669"/>
    <property type="project" value="InterPro"/>
</dbReference>
<reference evidence="9 10" key="1">
    <citation type="journal article" date="2016" name="Sci. Rep.">
        <title>The Dendrobium catenatum Lindl. genome sequence provides insights into polysaccharide synthase, floral development and adaptive evolution.</title>
        <authorList>
            <person name="Zhang G.Q."/>
            <person name="Xu Q."/>
            <person name="Bian C."/>
            <person name="Tsai W.C."/>
            <person name="Yeh C.M."/>
            <person name="Liu K.W."/>
            <person name="Yoshida K."/>
            <person name="Zhang L.S."/>
            <person name="Chang S.B."/>
            <person name="Chen F."/>
            <person name="Shi Y."/>
            <person name="Su Y.Y."/>
            <person name="Zhang Y.Q."/>
            <person name="Chen L.J."/>
            <person name="Yin Y."/>
            <person name="Lin M."/>
            <person name="Huang H."/>
            <person name="Deng H."/>
            <person name="Wang Z.W."/>
            <person name="Zhu S.L."/>
            <person name="Zhao X."/>
            <person name="Deng C."/>
            <person name="Niu S.C."/>
            <person name="Huang J."/>
            <person name="Wang M."/>
            <person name="Liu G.H."/>
            <person name="Yang H.J."/>
            <person name="Xiao X.J."/>
            <person name="Hsiao Y.Y."/>
            <person name="Wu W.L."/>
            <person name="Chen Y.Y."/>
            <person name="Mitsuda N."/>
            <person name="Ohme-Takagi M."/>
            <person name="Luo Y.B."/>
            <person name="Van de Peer Y."/>
            <person name="Liu Z.J."/>
        </authorList>
    </citation>
    <scope>NUCLEOTIDE SEQUENCE [LARGE SCALE GENOMIC DNA]</scope>
    <source>
        <tissue evidence="9">The whole plant</tissue>
    </source>
</reference>
<dbReference type="AlphaFoldDB" id="A0A2I0WFI1"/>
<evidence type="ECO:0000256" key="8">
    <source>
        <dbReference type="SAM" id="Phobius"/>
    </source>
</evidence>
<evidence type="ECO:0000256" key="6">
    <source>
        <dbReference type="ARBA" id="ARBA00022989"/>
    </source>
</evidence>
<feature type="transmembrane region" description="Helical" evidence="8">
    <location>
        <begin position="49"/>
        <end position="68"/>
    </location>
</feature>
<comment type="subcellular location">
    <subcellularLocation>
        <location evidence="1">Endoplasmic reticulum membrane</location>
        <topology evidence="1">Single-pass type II membrane protein</topology>
    </subcellularLocation>
</comment>
<keyword evidence="6 8" id="KW-1133">Transmembrane helix</keyword>
<keyword evidence="10" id="KW-1185">Reference proteome</keyword>
<dbReference type="EMBL" id="KZ502674">
    <property type="protein sequence ID" value="PKU74409.1"/>
    <property type="molecule type" value="Genomic_DNA"/>
</dbReference>
<dbReference type="GO" id="GO:0006465">
    <property type="term" value="P:signal peptide processing"/>
    <property type="evidence" value="ECO:0007669"/>
    <property type="project" value="InterPro"/>
</dbReference>
<sequence length="97" mass="11245">MHSFGQRANAIITFSLTIVAVICSLASFSDNFNTPSPTAEIDVLRLTLVVQYPGFAFQFLVLWSLIVLKRWRQQVFYLRAMLIIKYGIVKVDNWRYL</sequence>
<dbReference type="InterPro" id="IPR007653">
    <property type="entry name" value="SPC3"/>
</dbReference>
<feature type="transmembrane region" description="Helical" evidence="8">
    <location>
        <begin position="12"/>
        <end position="29"/>
    </location>
</feature>
<evidence type="ECO:0000256" key="5">
    <source>
        <dbReference type="ARBA" id="ARBA00022968"/>
    </source>
</evidence>